<protein>
    <submittedName>
        <fullName evidence="4">AsmA family protein</fullName>
    </submittedName>
</protein>
<proteinExistence type="predicted"/>
<keyword evidence="2" id="KW-0472">Membrane</keyword>
<feature type="compositionally biased region" description="Basic and acidic residues" evidence="1">
    <location>
        <begin position="133"/>
        <end position="153"/>
    </location>
</feature>
<dbReference type="Proteomes" id="UP000265882">
    <property type="component" value="Unassembled WGS sequence"/>
</dbReference>
<evidence type="ECO:0000256" key="1">
    <source>
        <dbReference type="SAM" id="MobiDB-lite"/>
    </source>
</evidence>
<keyword evidence="2" id="KW-1133">Transmembrane helix</keyword>
<feature type="region of interest" description="Disordered" evidence="1">
    <location>
        <begin position="344"/>
        <end position="363"/>
    </location>
</feature>
<evidence type="ECO:0000259" key="3">
    <source>
        <dbReference type="Pfam" id="PF05170"/>
    </source>
</evidence>
<dbReference type="GO" id="GO:0090313">
    <property type="term" value="P:regulation of protein targeting to membrane"/>
    <property type="evidence" value="ECO:0007669"/>
    <property type="project" value="TreeGrafter"/>
</dbReference>
<comment type="caution">
    <text evidence="4">The sequence shown here is derived from an EMBL/GenBank/DDBJ whole genome shotgun (WGS) entry which is preliminary data.</text>
</comment>
<dbReference type="EMBL" id="QZKU01000026">
    <property type="protein sequence ID" value="RJP25090.1"/>
    <property type="molecule type" value="Genomic_DNA"/>
</dbReference>
<dbReference type="InterPro" id="IPR007844">
    <property type="entry name" value="AsmA"/>
</dbReference>
<accession>A0A3A4P6W4</accession>
<dbReference type="GO" id="GO:0005886">
    <property type="term" value="C:plasma membrane"/>
    <property type="evidence" value="ECO:0007669"/>
    <property type="project" value="TreeGrafter"/>
</dbReference>
<dbReference type="InterPro" id="IPR052894">
    <property type="entry name" value="AsmA-related"/>
</dbReference>
<evidence type="ECO:0000256" key="2">
    <source>
        <dbReference type="SAM" id="Phobius"/>
    </source>
</evidence>
<reference evidence="4 5" key="1">
    <citation type="journal article" date="2017" name="ISME J.">
        <title>Energy and carbon metabolisms in a deep terrestrial subsurface fluid microbial community.</title>
        <authorList>
            <person name="Momper L."/>
            <person name="Jungbluth S.P."/>
            <person name="Lee M.D."/>
            <person name="Amend J.P."/>
        </authorList>
    </citation>
    <scope>NUCLEOTIDE SEQUENCE [LARGE SCALE GENOMIC DNA]</scope>
    <source>
        <strain evidence="4">SURF_5</strain>
    </source>
</reference>
<name>A0A3A4P6W4_ABYX5</name>
<feature type="compositionally biased region" description="Polar residues" evidence="1">
    <location>
        <begin position="354"/>
        <end position="363"/>
    </location>
</feature>
<dbReference type="Pfam" id="PF05170">
    <property type="entry name" value="AsmA"/>
    <property type="match status" value="2"/>
</dbReference>
<dbReference type="PANTHER" id="PTHR30441">
    <property type="entry name" value="DUF748 DOMAIN-CONTAINING PROTEIN"/>
    <property type="match status" value="1"/>
</dbReference>
<feature type="region of interest" description="Disordered" evidence="1">
    <location>
        <begin position="664"/>
        <end position="689"/>
    </location>
</feature>
<keyword evidence="2" id="KW-0812">Transmembrane</keyword>
<evidence type="ECO:0000313" key="5">
    <source>
        <dbReference type="Proteomes" id="UP000265882"/>
    </source>
</evidence>
<gene>
    <name evidence="4" type="ORF">C4520_02950</name>
</gene>
<feature type="region of interest" description="Disordered" evidence="1">
    <location>
        <begin position="122"/>
        <end position="153"/>
    </location>
</feature>
<feature type="domain" description="AsmA" evidence="3">
    <location>
        <begin position="3"/>
        <end position="176"/>
    </location>
</feature>
<feature type="transmembrane region" description="Helical" evidence="2">
    <location>
        <begin position="6"/>
        <end position="26"/>
    </location>
</feature>
<organism evidence="4 5">
    <name type="scientific">Abyssobacteria bacterium (strain SURF_5)</name>
    <dbReference type="NCBI Taxonomy" id="2093360"/>
    <lineage>
        <taxon>Bacteria</taxon>
        <taxon>Pseudomonadati</taxon>
        <taxon>Candidatus Hydrogenedentota</taxon>
        <taxon>Candidatus Abyssobacteria</taxon>
    </lineage>
</organism>
<feature type="domain" description="AsmA" evidence="3">
    <location>
        <begin position="199"/>
        <end position="549"/>
    </location>
</feature>
<dbReference type="PANTHER" id="PTHR30441:SF4">
    <property type="entry name" value="PROTEIN ASMA"/>
    <property type="match status" value="1"/>
</dbReference>
<dbReference type="AlphaFoldDB" id="A0A3A4P6W4"/>
<evidence type="ECO:0000313" key="4">
    <source>
        <dbReference type="EMBL" id="RJP25090.1"/>
    </source>
</evidence>
<sequence length="704" mass="75599">MRTKYILIAAGALILIVAIVISVVLIRFDYNTLKPRAERAVYQATGRELNLEGDVKLHLGLSPILAVESVTFENAEWGSQPNMATMERLEVQVALIPLLRRDIQVKNLVLVGPDILVETSKTGESNISFGQKPKKEEQPPEPKPGEDGDGLKSFTFEEVRIENGRLTYKDQRKDTTHTATLLSFQATEKSGGLIQMEAEGAYNENPFEMEGTVGSLAAITDPQDPWPVKLRAKTLGTDVHLNGAVQDVLGAKGIDLNLIAEGQSLTEVATLAGVKEVPDLGKFDLSARLTDPAENTYKLSDIKAHLSNSDISGTAEFSMEGERPRFSAAFESQVLDLRSIMAEEKNNSKKTEPAGQTQSTKQKVFSENELPLDIVKKVDGEANLQAKHILLPRLALTDLATKITLNNGTLAIQPIQASAGGGSFAGQLNLSAKAETADLNVNLKIDQLDLERMLSELGIVDRIYGKLDADIELTGNGDSVAELMAGLDGKTVMSMGGGRINNKYLSLLEGDFGSGLFRLLYSPSEGMDYTELQCFVSRFDIKNGLAKSTVLLIATESITVAGEGIIDLRTEELDLAIVPAAKEGVLAEAGARTGVDIGELSKSFRLGGTLANPRLAIDPRQPVTIISQLLGGKQEPSGIAAVLAGESEGDDPCSIAMNIAETGEVPQAAPKKEEGTITEQLPADMPGKDVLGEAEQQLRKLFGK</sequence>